<reference evidence="1 2" key="1">
    <citation type="journal article" date="2019" name="Nat. Med.">
        <title>A library of human gut bacterial isolates paired with longitudinal multiomics data enables mechanistic microbiome research.</title>
        <authorList>
            <person name="Poyet M."/>
            <person name="Groussin M."/>
            <person name="Gibbons S.M."/>
            <person name="Avila-Pacheco J."/>
            <person name="Jiang X."/>
            <person name="Kearney S.M."/>
            <person name="Perrotta A.R."/>
            <person name="Berdy B."/>
            <person name="Zhao S."/>
            <person name="Lieberman T.D."/>
            <person name="Swanson P.K."/>
            <person name="Smith M."/>
            <person name="Roesemann S."/>
            <person name="Alexander J.E."/>
            <person name="Rich S.A."/>
            <person name="Livny J."/>
            <person name="Vlamakis H."/>
            <person name="Clish C."/>
            <person name="Bullock K."/>
            <person name="Deik A."/>
            <person name="Scott J."/>
            <person name="Pierce K.A."/>
            <person name="Xavier R.J."/>
            <person name="Alm E.J."/>
        </authorList>
    </citation>
    <scope>NUCLEOTIDE SEQUENCE [LARGE SCALE GENOMIC DNA]</scope>
    <source>
        <strain evidence="1 2">BIOML-A5</strain>
    </source>
</reference>
<organism evidence="1 2">
    <name type="scientific">Phocaeicola vulgatus</name>
    <name type="common">Bacteroides vulgatus</name>
    <dbReference type="NCBI Taxonomy" id="821"/>
    <lineage>
        <taxon>Bacteria</taxon>
        <taxon>Pseudomonadati</taxon>
        <taxon>Bacteroidota</taxon>
        <taxon>Bacteroidia</taxon>
        <taxon>Bacteroidales</taxon>
        <taxon>Bacteroidaceae</taxon>
        <taxon>Phocaeicola</taxon>
    </lineage>
</organism>
<dbReference type="InterPro" id="IPR032241">
    <property type="entry name" value="DUF5042"/>
</dbReference>
<evidence type="ECO:0000313" key="2">
    <source>
        <dbReference type="Proteomes" id="UP000441522"/>
    </source>
</evidence>
<comment type="caution">
    <text evidence="1">The sequence shown here is derived from an EMBL/GenBank/DDBJ whole genome shotgun (WGS) entry which is preliminary data.</text>
</comment>
<evidence type="ECO:0000313" key="1">
    <source>
        <dbReference type="EMBL" id="KAB3853555.1"/>
    </source>
</evidence>
<gene>
    <name evidence="1" type="ORF">GAS29_16660</name>
</gene>
<sequence length="504" mass="56602">MHNRTTGGCAAVVFPTKSVFSKHKRETLGVCRCCSDNLLNRMKMYNLYKKLTRQTYRRAVVPVLILSLFCSCERSAENPVMSDDGMATVSLSLDTRAISAGGFLHDSSDKWFINGELFPQEGSTPSVALMIYSREQQRYVYSKLTPFIPEGNGTYRTKVRIPAGETDFYALYVSNQFPGSPEIPYYTSAGTLHPRMPWDFHSIFQQDVQMDDFRNAGFPVFFEKSGDTYTIPSEAYYNGASGTGNSGKDVFWYNLNSNPWTNPILGIGNKAPLFTVSGKLTATVIPVSKDIPSQSLAIPLYRDFPRFKFFIASTSDHKGKACLEAVAFLYFPVVTSPSFREDDAEAGLGQSALKGVLAEKAGSYSYGYNYAYPSSERAIRQAPVKSGPSGGIDYDAILRQEGYELVFPQYLAPYLPRENAWQAKLPHPKLLLKIGYYEGEAQPVKIREYLIDIGEKGNGLKYDGAIYPNRDYRVFLILPASIEQDLIYRIEPWKTRETNIPDFQ</sequence>
<name>A0A6I0I4T5_PHOVU</name>
<accession>A0A6I0I4T5</accession>
<dbReference type="AlphaFoldDB" id="A0A6I0I4T5"/>
<dbReference type="EMBL" id="WCWW01000043">
    <property type="protein sequence ID" value="KAB3853555.1"/>
    <property type="molecule type" value="Genomic_DNA"/>
</dbReference>
<proteinExistence type="predicted"/>
<dbReference type="Proteomes" id="UP000441522">
    <property type="component" value="Unassembled WGS sequence"/>
</dbReference>
<protein>
    <submittedName>
        <fullName evidence="1">DUF5042 domain-containing protein</fullName>
    </submittedName>
</protein>
<dbReference type="Pfam" id="PF16445">
    <property type="entry name" value="DUF5042"/>
    <property type="match status" value="1"/>
</dbReference>